<dbReference type="PANTHER" id="PTHR34107">
    <property type="entry name" value="SLL0198 PROTEIN-RELATED"/>
    <property type="match status" value="1"/>
</dbReference>
<name>A0A8J3QWF5_9ACTN</name>
<evidence type="ECO:0000313" key="3">
    <source>
        <dbReference type="Proteomes" id="UP000642748"/>
    </source>
</evidence>
<dbReference type="InterPro" id="IPR008538">
    <property type="entry name" value="Uma2"/>
</dbReference>
<dbReference type="Gene3D" id="3.90.1570.10">
    <property type="entry name" value="tt1808, chain A"/>
    <property type="match status" value="1"/>
</dbReference>
<feature type="domain" description="Putative restriction endonuclease" evidence="1">
    <location>
        <begin position="16"/>
        <end position="166"/>
    </location>
</feature>
<reference evidence="2" key="1">
    <citation type="submission" date="2021-01" db="EMBL/GenBank/DDBJ databases">
        <title>Whole genome shotgun sequence of Rugosimonospora africana NBRC 104875.</title>
        <authorList>
            <person name="Komaki H."/>
            <person name="Tamura T."/>
        </authorList>
    </citation>
    <scope>NUCLEOTIDE SEQUENCE</scope>
    <source>
        <strain evidence="2">NBRC 104875</strain>
    </source>
</reference>
<dbReference type="InterPro" id="IPR011335">
    <property type="entry name" value="Restrct_endonuc-II-like"/>
</dbReference>
<dbReference type="InterPro" id="IPR012296">
    <property type="entry name" value="Nuclease_put_TT1808"/>
</dbReference>
<dbReference type="Proteomes" id="UP000642748">
    <property type="component" value="Unassembled WGS sequence"/>
</dbReference>
<evidence type="ECO:0000259" key="1">
    <source>
        <dbReference type="Pfam" id="PF05685"/>
    </source>
</evidence>
<dbReference type="RefSeq" id="WP_203920852.1">
    <property type="nucleotide sequence ID" value="NZ_BONZ01000051.1"/>
</dbReference>
<accession>A0A8J3QWF5</accession>
<keyword evidence="3" id="KW-1185">Reference proteome</keyword>
<sequence length="181" mass="20214">MTINLELPVSLPMTAEDYQRLSIPDGVRIELWNGSLDMSAAAQMYWHSHAAHRILALFLADGRAASCETGVVLASRTVRSPDVSRFRPEFRPDPRNSQFPAAGVDLVVEVVSPESTERDRAVKPVEYAAAGIPEFWLVEEDEEDSDDAVINMFRLTMSPTGKTYTLFRQVNLTVLEDAEDE</sequence>
<dbReference type="PANTHER" id="PTHR34107:SF4">
    <property type="entry name" value="SLL1222 PROTEIN"/>
    <property type="match status" value="1"/>
</dbReference>
<organism evidence="2 3">
    <name type="scientific">Rugosimonospora africana</name>
    <dbReference type="NCBI Taxonomy" id="556532"/>
    <lineage>
        <taxon>Bacteria</taxon>
        <taxon>Bacillati</taxon>
        <taxon>Actinomycetota</taxon>
        <taxon>Actinomycetes</taxon>
        <taxon>Micromonosporales</taxon>
        <taxon>Micromonosporaceae</taxon>
        <taxon>Rugosimonospora</taxon>
    </lineage>
</organism>
<dbReference type="SUPFAM" id="SSF52980">
    <property type="entry name" value="Restriction endonuclease-like"/>
    <property type="match status" value="1"/>
</dbReference>
<gene>
    <name evidence="2" type="ORF">Raf01_54740</name>
</gene>
<proteinExistence type="predicted"/>
<evidence type="ECO:0000313" key="2">
    <source>
        <dbReference type="EMBL" id="GIH17302.1"/>
    </source>
</evidence>
<comment type="caution">
    <text evidence="2">The sequence shown here is derived from an EMBL/GenBank/DDBJ whole genome shotgun (WGS) entry which is preliminary data.</text>
</comment>
<dbReference type="EMBL" id="BONZ01000051">
    <property type="protein sequence ID" value="GIH17302.1"/>
    <property type="molecule type" value="Genomic_DNA"/>
</dbReference>
<dbReference type="CDD" id="cd06260">
    <property type="entry name" value="DUF820-like"/>
    <property type="match status" value="1"/>
</dbReference>
<dbReference type="AlphaFoldDB" id="A0A8J3QWF5"/>
<dbReference type="Pfam" id="PF05685">
    <property type="entry name" value="Uma2"/>
    <property type="match status" value="1"/>
</dbReference>
<protein>
    <recommendedName>
        <fullName evidence="1">Putative restriction endonuclease domain-containing protein</fullName>
    </recommendedName>
</protein>